<dbReference type="Gene3D" id="3.40.50.720">
    <property type="entry name" value="NAD(P)-binding Rossmann-like Domain"/>
    <property type="match status" value="1"/>
</dbReference>
<organism evidence="4 5">
    <name type="scientific">Haematococcus lacustris</name>
    <name type="common">Green alga</name>
    <name type="synonym">Haematococcus pluvialis</name>
    <dbReference type="NCBI Taxonomy" id="44745"/>
    <lineage>
        <taxon>Eukaryota</taxon>
        <taxon>Viridiplantae</taxon>
        <taxon>Chlorophyta</taxon>
        <taxon>core chlorophytes</taxon>
        <taxon>Chlorophyceae</taxon>
        <taxon>CS clade</taxon>
        <taxon>Chlamydomonadales</taxon>
        <taxon>Haematococcaceae</taxon>
        <taxon>Haematococcus</taxon>
    </lineage>
</organism>
<proteinExistence type="inferred from homology"/>
<accession>A0A699Y7L4</accession>
<comment type="similarity">
    <text evidence="1 3">Belongs to the short-chain dehydrogenases/reductases (SDR) family.</text>
</comment>
<sequence>MAGLWQWAVNKLDAAEQWLVDEVLVGWNPSQVPSLHGKVAVVTGANSGIGYEATRKLAENGAEVYMVVRNMEKGQDALEKITKELGPVKLHLLHADMECMSQVQRAAQQLRSVKVDILINNAGVLCPGPFRMTQEGLEQTLAIDFYSAALLALGTIDCMAQGGRIVFVSSEAEWPLGAFASFDNMRGDKFKDSGITPYAVAKVWEIMFAKELAERVRHKGIDVFAVHPGVVFTPGSQKVDVKNYLAAKLISVNARVMGQTPYHGAWSMLYAATAPPLTGKGFGYFGPNLLGMWHATERQPGTWAAHNPVTCWRLFEEAVKVMEDILGSGAMPSVPRHPDRARDAMLAKRSCCHGGGVQHHMATAA</sequence>
<evidence type="ECO:0000256" key="2">
    <source>
        <dbReference type="ARBA" id="ARBA00023002"/>
    </source>
</evidence>
<dbReference type="InterPro" id="IPR002347">
    <property type="entry name" value="SDR_fam"/>
</dbReference>
<dbReference type="PRINTS" id="PR00081">
    <property type="entry name" value="GDHRDH"/>
</dbReference>
<name>A0A699Y7L4_HAELA</name>
<keyword evidence="5" id="KW-1185">Reference proteome</keyword>
<dbReference type="PANTHER" id="PTHR24320">
    <property type="entry name" value="RETINOL DEHYDROGENASE"/>
    <property type="match status" value="1"/>
</dbReference>
<dbReference type="InterPro" id="IPR036291">
    <property type="entry name" value="NAD(P)-bd_dom_sf"/>
</dbReference>
<gene>
    <name evidence="4" type="ORF">HaLaN_00755</name>
</gene>
<dbReference type="PRINTS" id="PR00080">
    <property type="entry name" value="SDRFAMILY"/>
</dbReference>
<evidence type="ECO:0000256" key="1">
    <source>
        <dbReference type="ARBA" id="ARBA00006484"/>
    </source>
</evidence>
<evidence type="ECO:0000313" key="5">
    <source>
        <dbReference type="Proteomes" id="UP000485058"/>
    </source>
</evidence>
<dbReference type="SUPFAM" id="SSF51735">
    <property type="entry name" value="NAD(P)-binding Rossmann-fold domains"/>
    <property type="match status" value="1"/>
</dbReference>
<dbReference type="Pfam" id="PF00106">
    <property type="entry name" value="adh_short"/>
    <property type="match status" value="1"/>
</dbReference>
<dbReference type="GO" id="GO:0016491">
    <property type="term" value="F:oxidoreductase activity"/>
    <property type="evidence" value="ECO:0007669"/>
    <property type="project" value="UniProtKB-KW"/>
</dbReference>
<evidence type="ECO:0000256" key="3">
    <source>
        <dbReference type="RuleBase" id="RU000363"/>
    </source>
</evidence>
<dbReference type="Proteomes" id="UP000485058">
    <property type="component" value="Unassembled WGS sequence"/>
</dbReference>
<keyword evidence="2" id="KW-0560">Oxidoreductase</keyword>
<dbReference type="AlphaFoldDB" id="A0A699Y7L4"/>
<evidence type="ECO:0000313" key="4">
    <source>
        <dbReference type="EMBL" id="GFH06170.1"/>
    </source>
</evidence>
<dbReference type="EMBL" id="BLLF01000025">
    <property type="protein sequence ID" value="GFH06170.1"/>
    <property type="molecule type" value="Genomic_DNA"/>
</dbReference>
<reference evidence="4 5" key="1">
    <citation type="submission" date="2020-02" db="EMBL/GenBank/DDBJ databases">
        <title>Draft genome sequence of Haematococcus lacustris strain NIES-144.</title>
        <authorList>
            <person name="Morimoto D."/>
            <person name="Nakagawa S."/>
            <person name="Yoshida T."/>
            <person name="Sawayama S."/>
        </authorList>
    </citation>
    <scope>NUCLEOTIDE SEQUENCE [LARGE SCALE GENOMIC DNA]</scope>
    <source>
        <strain evidence="4 5">NIES-144</strain>
    </source>
</reference>
<dbReference type="PANTHER" id="PTHR24320:SF148">
    <property type="entry name" value="NAD(P)-BINDING ROSSMANN-FOLD SUPERFAMILY PROTEIN"/>
    <property type="match status" value="1"/>
</dbReference>
<protein>
    <submittedName>
        <fullName evidence="4">WW domain-containing oxidoreductase</fullName>
    </submittedName>
</protein>
<comment type="caution">
    <text evidence="4">The sequence shown here is derived from an EMBL/GenBank/DDBJ whole genome shotgun (WGS) entry which is preliminary data.</text>
</comment>